<protein>
    <submittedName>
        <fullName evidence="2">Uncharacterized protein</fullName>
    </submittedName>
</protein>
<dbReference type="EMBL" id="SFCI01002603">
    <property type="protein sequence ID" value="TFY73717.1"/>
    <property type="molecule type" value="Genomic_DNA"/>
</dbReference>
<feature type="compositionally biased region" description="Polar residues" evidence="1">
    <location>
        <begin position="122"/>
        <end position="135"/>
    </location>
</feature>
<sequence length="325" mass="35535">MPSAPSPAQAPSSRWSGRRLSPGVFGPDAAQIAPTPDSGHDNYNAGGYANNAQEAQIYPFSTIATSHAYSNTRTQLDYGHQYYQTSGWSSSSYAAGGPYTHPDQIEGLSNYHTGAYEDFSPRSSLGDITTASPHSVSALPPGHRKSQLDSPSAAQTAGRFPRAGQSSKTGTSAPHSAASSSKHKPETDFESFTPENRAEMKSMSRTTRFPTMDTGKKPKDRVLSSSWSAPPAKNSGQTTALNDDTKEIEWLRGEVERLTSEAARQKTAYEEQRQQQIAHVAELEAAALRHFDQQRLLAEKDARIRELEMQVQYWQSLHSYGQSHA</sequence>
<feature type="region of interest" description="Disordered" evidence="1">
    <location>
        <begin position="122"/>
        <end position="244"/>
    </location>
</feature>
<organism evidence="2 3">
    <name type="scientific">Hericium alpestre</name>
    <dbReference type="NCBI Taxonomy" id="135208"/>
    <lineage>
        <taxon>Eukaryota</taxon>
        <taxon>Fungi</taxon>
        <taxon>Dikarya</taxon>
        <taxon>Basidiomycota</taxon>
        <taxon>Agaricomycotina</taxon>
        <taxon>Agaricomycetes</taxon>
        <taxon>Russulales</taxon>
        <taxon>Hericiaceae</taxon>
        <taxon>Hericium</taxon>
    </lineage>
</organism>
<comment type="caution">
    <text evidence="2">The sequence shown here is derived from an EMBL/GenBank/DDBJ whole genome shotgun (WGS) entry which is preliminary data.</text>
</comment>
<keyword evidence="3" id="KW-1185">Reference proteome</keyword>
<feature type="compositionally biased region" description="Polar residues" evidence="1">
    <location>
        <begin position="223"/>
        <end position="242"/>
    </location>
</feature>
<accession>A0A4Y9ZI77</accession>
<name>A0A4Y9ZI77_9AGAM</name>
<evidence type="ECO:0000313" key="3">
    <source>
        <dbReference type="Proteomes" id="UP000298061"/>
    </source>
</evidence>
<evidence type="ECO:0000313" key="2">
    <source>
        <dbReference type="EMBL" id="TFY73717.1"/>
    </source>
</evidence>
<proteinExistence type="predicted"/>
<evidence type="ECO:0000256" key="1">
    <source>
        <dbReference type="SAM" id="MobiDB-lite"/>
    </source>
</evidence>
<dbReference type="AlphaFoldDB" id="A0A4Y9ZI77"/>
<gene>
    <name evidence="2" type="ORF">EWM64_g10295</name>
</gene>
<feature type="region of interest" description="Disordered" evidence="1">
    <location>
        <begin position="1"/>
        <end position="47"/>
    </location>
</feature>
<feature type="compositionally biased region" description="Low complexity" evidence="1">
    <location>
        <begin position="1"/>
        <end position="13"/>
    </location>
</feature>
<reference evidence="2 3" key="1">
    <citation type="submission" date="2019-02" db="EMBL/GenBank/DDBJ databases">
        <title>Genome sequencing of the rare red list fungi Hericium alpestre (H. flagellum).</title>
        <authorList>
            <person name="Buettner E."/>
            <person name="Kellner H."/>
        </authorList>
    </citation>
    <scope>NUCLEOTIDE SEQUENCE [LARGE SCALE GENOMIC DNA]</scope>
    <source>
        <strain evidence="2 3">DSM 108284</strain>
    </source>
</reference>
<dbReference type="Proteomes" id="UP000298061">
    <property type="component" value="Unassembled WGS sequence"/>
</dbReference>